<reference evidence="1" key="1">
    <citation type="submission" date="2014-12" db="EMBL/GenBank/DDBJ databases">
        <title>Genome Sequence of Valsa Canker Pathogens Uncovers a Specific Adaption of Colonization on Woody Bark.</title>
        <authorList>
            <person name="Yin Z."/>
            <person name="Liu H."/>
            <person name="Gao X."/>
            <person name="Li Z."/>
            <person name="Song N."/>
            <person name="Ke X."/>
            <person name="Dai Q."/>
            <person name="Wu Y."/>
            <person name="Sun Y."/>
            <person name="Xu J.-R."/>
            <person name="Kang Z.K."/>
            <person name="Wang L."/>
            <person name="Huang L."/>
        </authorList>
    </citation>
    <scope>NUCLEOTIDE SEQUENCE [LARGE SCALE GENOMIC DNA]</scope>
    <source>
        <strain evidence="1">03-8</strain>
    </source>
</reference>
<dbReference type="AlphaFoldDB" id="A0A194W3I0"/>
<evidence type="ECO:0000313" key="1">
    <source>
        <dbReference type="EMBL" id="KUI70638.1"/>
    </source>
</evidence>
<organism evidence="1 2">
    <name type="scientific">Cytospora mali</name>
    <name type="common">Apple Valsa canker fungus</name>
    <name type="synonym">Valsa mali</name>
    <dbReference type="NCBI Taxonomy" id="578113"/>
    <lineage>
        <taxon>Eukaryota</taxon>
        <taxon>Fungi</taxon>
        <taxon>Dikarya</taxon>
        <taxon>Ascomycota</taxon>
        <taxon>Pezizomycotina</taxon>
        <taxon>Sordariomycetes</taxon>
        <taxon>Sordariomycetidae</taxon>
        <taxon>Diaporthales</taxon>
        <taxon>Cytosporaceae</taxon>
        <taxon>Cytospora</taxon>
    </lineage>
</organism>
<dbReference type="Proteomes" id="UP000078559">
    <property type="component" value="Chromosome 6"/>
</dbReference>
<proteinExistence type="predicted"/>
<keyword evidence="2" id="KW-1185">Reference proteome</keyword>
<dbReference type="EMBL" id="CM003103">
    <property type="protein sequence ID" value="KUI70638.1"/>
    <property type="molecule type" value="Genomic_DNA"/>
</dbReference>
<sequence>MADHNRESSQSSFGEEEYRIEYIAGQHLNGEEYYRLEWDVQYFSSHEIDREALKTLLRGRYGQDGYGLSLIGLSTYQLWAPDGLTQADLDHCKETPHTSDK</sequence>
<dbReference type="OrthoDB" id="5233022at2759"/>
<evidence type="ECO:0000313" key="2">
    <source>
        <dbReference type="Proteomes" id="UP000078559"/>
    </source>
</evidence>
<dbReference type="SMR" id="A0A194W3I0"/>
<name>A0A194W3I0_CYTMA</name>
<accession>A0A194W3I0</accession>
<protein>
    <submittedName>
        <fullName evidence="1">Uncharacterized protein</fullName>
    </submittedName>
</protein>
<gene>
    <name evidence="1" type="ORF">VM1G_06501</name>
</gene>